<sequence length="144" mass="15497">MEQFSRILVPVDGSHSSLKALDAAALLAKAGGAMLDILTVAYFASETDTEHLVSWLPESVTRPIGPVVHDALSRAEERVRGLVPYELHERTGIPAEEILRFAAEHAQEPIVVGGRGLGRVEGFFLGSVSQEVMERAPGTVIVVK</sequence>
<comment type="similarity">
    <text evidence="1">Belongs to the universal stress protein A family.</text>
</comment>
<dbReference type="InterPro" id="IPR006016">
    <property type="entry name" value="UspA"/>
</dbReference>
<gene>
    <name evidence="3" type="ORF">HF878_08895</name>
</gene>
<name>A0A848B8K7_9FIRM</name>
<dbReference type="Gene3D" id="3.40.50.620">
    <property type="entry name" value="HUPs"/>
    <property type="match status" value="1"/>
</dbReference>
<dbReference type="PANTHER" id="PTHR46268:SF6">
    <property type="entry name" value="UNIVERSAL STRESS PROTEIN UP12"/>
    <property type="match status" value="1"/>
</dbReference>
<dbReference type="InterPro" id="IPR006015">
    <property type="entry name" value="Universal_stress_UspA"/>
</dbReference>
<proteinExistence type="inferred from homology"/>
<dbReference type="EMBL" id="JABAFA010000038">
    <property type="protein sequence ID" value="NMD99578.1"/>
    <property type="molecule type" value="Genomic_DNA"/>
</dbReference>
<comment type="caution">
    <text evidence="3">The sequence shown here is derived from an EMBL/GenBank/DDBJ whole genome shotgun (WGS) entry which is preliminary data.</text>
</comment>
<dbReference type="CDD" id="cd00293">
    <property type="entry name" value="USP-like"/>
    <property type="match status" value="1"/>
</dbReference>
<dbReference type="Pfam" id="PF00582">
    <property type="entry name" value="Usp"/>
    <property type="match status" value="1"/>
</dbReference>
<dbReference type="PRINTS" id="PR01438">
    <property type="entry name" value="UNVRSLSTRESS"/>
</dbReference>
<dbReference type="RefSeq" id="WP_019543050.1">
    <property type="nucleotide sequence ID" value="NZ_JABAFA010000038.1"/>
</dbReference>
<organism evidence="3 4">
    <name type="scientific">Selenomonas bovis</name>
    <dbReference type="NCBI Taxonomy" id="416586"/>
    <lineage>
        <taxon>Bacteria</taxon>
        <taxon>Bacillati</taxon>
        <taxon>Bacillota</taxon>
        <taxon>Negativicutes</taxon>
        <taxon>Selenomonadales</taxon>
        <taxon>Selenomonadaceae</taxon>
        <taxon>Selenomonas</taxon>
    </lineage>
</organism>
<evidence type="ECO:0000313" key="4">
    <source>
        <dbReference type="Proteomes" id="UP000543804"/>
    </source>
</evidence>
<feature type="domain" description="UspA" evidence="2">
    <location>
        <begin position="4"/>
        <end position="144"/>
    </location>
</feature>
<protein>
    <submittedName>
        <fullName evidence="3">Universal stress protein</fullName>
    </submittedName>
</protein>
<reference evidence="3 4" key="1">
    <citation type="submission" date="2020-04" db="EMBL/GenBank/DDBJ databases">
        <authorList>
            <person name="Hitch T.C.A."/>
            <person name="Wylensek D."/>
            <person name="Clavel T."/>
        </authorList>
    </citation>
    <scope>NUCLEOTIDE SEQUENCE [LARGE SCALE GENOMIC DNA]</scope>
    <source>
        <strain evidence="3 4">PG-130-P53-12</strain>
    </source>
</reference>
<dbReference type="PANTHER" id="PTHR46268">
    <property type="entry name" value="STRESS RESPONSE PROTEIN NHAX"/>
    <property type="match status" value="1"/>
</dbReference>
<dbReference type="SUPFAM" id="SSF52402">
    <property type="entry name" value="Adenine nucleotide alpha hydrolases-like"/>
    <property type="match status" value="1"/>
</dbReference>
<keyword evidence="4" id="KW-1185">Reference proteome</keyword>
<evidence type="ECO:0000313" key="3">
    <source>
        <dbReference type="EMBL" id="NMD99578.1"/>
    </source>
</evidence>
<dbReference type="InterPro" id="IPR014729">
    <property type="entry name" value="Rossmann-like_a/b/a_fold"/>
</dbReference>
<evidence type="ECO:0000256" key="1">
    <source>
        <dbReference type="ARBA" id="ARBA00008791"/>
    </source>
</evidence>
<dbReference type="AlphaFoldDB" id="A0A848B8K7"/>
<dbReference type="Proteomes" id="UP000543804">
    <property type="component" value="Unassembled WGS sequence"/>
</dbReference>
<accession>A0A848B8K7</accession>
<evidence type="ECO:0000259" key="2">
    <source>
        <dbReference type="Pfam" id="PF00582"/>
    </source>
</evidence>